<dbReference type="AlphaFoldDB" id="A0AAN8XQ56"/>
<dbReference type="EMBL" id="JAXCGZ010000639">
    <property type="protein sequence ID" value="KAK7085713.1"/>
    <property type="molecule type" value="Genomic_DNA"/>
</dbReference>
<accession>A0AAN8XQ56</accession>
<dbReference type="Proteomes" id="UP001381693">
    <property type="component" value="Unassembled WGS sequence"/>
</dbReference>
<name>A0AAN8XQ56_HALRR</name>
<organism evidence="1 2">
    <name type="scientific">Halocaridina rubra</name>
    <name type="common">Hawaiian red shrimp</name>
    <dbReference type="NCBI Taxonomy" id="373956"/>
    <lineage>
        <taxon>Eukaryota</taxon>
        <taxon>Metazoa</taxon>
        <taxon>Ecdysozoa</taxon>
        <taxon>Arthropoda</taxon>
        <taxon>Crustacea</taxon>
        <taxon>Multicrustacea</taxon>
        <taxon>Malacostraca</taxon>
        <taxon>Eumalacostraca</taxon>
        <taxon>Eucarida</taxon>
        <taxon>Decapoda</taxon>
        <taxon>Pleocyemata</taxon>
        <taxon>Caridea</taxon>
        <taxon>Atyoidea</taxon>
        <taxon>Atyidae</taxon>
        <taxon>Halocaridina</taxon>
    </lineage>
</organism>
<proteinExistence type="predicted"/>
<keyword evidence="2" id="KW-1185">Reference proteome</keyword>
<reference evidence="1 2" key="1">
    <citation type="submission" date="2023-11" db="EMBL/GenBank/DDBJ databases">
        <title>Halocaridina rubra genome assembly.</title>
        <authorList>
            <person name="Smith C."/>
        </authorList>
    </citation>
    <scope>NUCLEOTIDE SEQUENCE [LARGE SCALE GENOMIC DNA]</scope>
    <source>
        <strain evidence="1">EP-1</strain>
        <tissue evidence="1">Whole</tissue>
    </source>
</reference>
<comment type="caution">
    <text evidence="1">The sequence shown here is derived from an EMBL/GenBank/DDBJ whole genome shotgun (WGS) entry which is preliminary data.</text>
</comment>
<protein>
    <submittedName>
        <fullName evidence="1">Uncharacterized protein</fullName>
    </submittedName>
</protein>
<evidence type="ECO:0000313" key="2">
    <source>
        <dbReference type="Proteomes" id="UP001381693"/>
    </source>
</evidence>
<gene>
    <name evidence="1" type="ORF">SK128_023137</name>
</gene>
<evidence type="ECO:0000313" key="1">
    <source>
        <dbReference type="EMBL" id="KAK7085713.1"/>
    </source>
</evidence>
<sequence length="115" mass="11654">MAVVSPMFLEGNAFAVYRMLSTKAKSKGGILALHVVNAVVEERSVRALIDIGCSNSALAPWVCVARGSVASVRAVNGDADCCVGSSVVTVSVGGVAVVVECVVSETLVNGSDAAR</sequence>